<evidence type="ECO:0000259" key="2">
    <source>
        <dbReference type="PROSITE" id="PS51644"/>
    </source>
</evidence>
<dbReference type="EMBL" id="QZWG01000004">
    <property type="protein sequence ID" value="RZC17695.1"/>
    <property type="molecule type" value="Genomic_DNA"/>
</dbReference>
<organism evidence="3 4">
    <name type="scientific">Glycine soja</name>
    <name type="common">Wild soybean</name>
    <dbReference type="NCBI Taxonomy" id="3848"/>
    <lineage>
        <taxon>Eukaryota</taxon>
        <taxon>Viridiplantae</taxon>
        <taxon>Streptophyta</taxon>
        <taxon>Embryophyta</taxon>
        <taxon>Tracheophyta</taxon>
        <taxon>Spermatophyta</taxon>
        <taxon>Magnoliopsida</taxon>
        <taxon>eudicotyledons</taxon>
        <taxon>Gunneridae</taxon>
        <taxon>Pentapetalae</taxon>
        <taxon>rosids</taxon>
        <taxon>fabids</taxon>
        <taxon>Fabales</taxon>
        <taxon>Fabaceae</taxon>
        <taxon>Papilionoideae</taxon>
        <taxon>50 kb inversion clade</taxon>
        <taxon>NPAAA clade</taxon>
        <taxon>indigoferoid/millettioid clade</taxon>
        <taxon>Phaseoleae</taxon>
        <taxon>Glycine</taxon>
        <taxon>Glycine subgen. Soja</taxon>
    </lineage>
</organism>
<feature type="compositionally biased region" description="Basic and acidic residues" evidence="1">
    <location>
        <begin position="1295"/>
        <end position="1308"/>
    </location>
</feature>
<gene>
    <name evidence="3" type="ORF">D0Y65_010437</name>
</gene>
<feature type="region of interest" description="Disordered" evidence="1">
    <location>
        <begin position="424"/>
        <end position="451"/>
    </location>
</feature>
<feature type="domain" description="HTH OST-type" evidence="2">
    <location>
        <begin position="246"/>
        <end position="317"/>
    </location>
</feature>
<comment type="caution">
    <text evidence="3">The sequence shown here is derived from an EMBL/GenBank/DDBJ whole genome shotgun (WGS) entry which is preliminary data.</text>
</comment>
<proteinExistence type="predicted"/>
<reference evidence="3 4" key="1">
    <citation type="submission" date="2018-09" db="EMBL/GenBank/DDBJ databases">
        <title>A high-quality reference genome of wild soybean provides a powerful tool to mine soybean genomes.</title>
        <authorList>
            <person name="Xie M."/>
            <person name="Chung C.Y.L."/>
            <person name="Li M.-W."/>
            <person name="Wong F.-L."/>
            <person name="Chan T.-F."/>
            <person name="Lam H.-M."/>
        </authorList>
    </citation>
    <scope>NUCLEOTIDE SEQUENCE [LARGE SCALE GENOMIC DNA]</scope>
    <source>
        <strain evidence="4">cv. W05</strain>
        <tissue evidence="3">Hypocotyl of etiolated seedlings</tissue>
    </source>
</reference>
<feature type="domain" description="HTH OST-type" evidence="2">
    <location>
        <begin position="870"/>
        <end position="941"/>
    </location>
</feature>
<dbReference type="PANTHER" id="PTHR14379:SF6">
    <property type="entry name" value="EMB|CAB71880.1"/>
    <property type="match status" value="1"/>
</dbReference>
<dbReference type="GO" id="GO:0004540">
    <property type="term" value="F:RNA nuclease activity"/>
    <property type="evidence" value="ECO:0007669"/>
    <property type="project" value="InterPro"/>
</dbReference>
<dbReference type="Gene3D" id="3.30.420.610">
    <property type="entry name" value="LOTUS domain-like"/>
    <property type="match status" value="4"/>
</dbReference>
<keyword evidence="4" id="KW-1185">Reference proteome</keyword>
<feature type="compositionally biased region" description="Polar residues" evidence="1">
    <location>
        <begin position="709"/>
        <end position="724"/>
    </location>
</feature>
<dbReference type="PANTHER" id="PTHR14379">
    <property type="entry name" value="LIMKAIN B LKAP"/>
    <property type="match status" value="1"/>
</dbReference>
<dbReference type="InterPro" id="IPR021139">
    <property type="entry name" value="NYN"/>
</dbReference>
<dbReference type="GO" id="GO:0005777">
    <property type="term" value="C:peroxisome"/>
    <property type="evidence" value="ECO:0007669"/>
    <property type="project" value="InterPro"/>
</dbReference>
<dbReference type="Proteomes" id="UP000289340">
    <property type="component" value="Chromosome 4"/>
</dbReference>
<feature type="domain" description="HTH OST-type" evidence="2">
    <location>
        <begin position="1165"/>
        <end position="1239"/>
    </location>
</feature>
<dbReference type="Pfam" id="PF12872">
    <property type="entry name" value="OST-HTH"/>
    <property type="match status" value="4"/>
</dbReference>
<evidence type="ECO:0000313" key="3">
    <source>
        <dbReference type="EMBL" id="RZC17695.1"/>
    </source>
</evidence>
<feature type="region of interest" description="Disordered" evidence="1">
    <location>
        <begin position="1295"/>
        <end position="1332"/>
    </location>
</feature>
<feature type="region of interest" description="Disordered" evidence="1">
    <location>
        <begin position="696"/>
        <end position="724"/>
    </location>
</feature>
<dbReference type="CDD" id="cd08824">
    <property type="entry name" value="LOTUS"/>
    <property type="match status" value="4"/>
</dbReference>
<sequence>MRALLPNHLLHLSRSQARTLLVRFQACELSSSSSSPPHNSRDVRVSVWWDFKSCAVPDDMDASKVAPAIAQAVRANGIKGPIHINAFGDVSSLSKRQLQALASTGIQFTHFPHGAINCFNILVDIMFWVSQNPPPAHLFLISSDRDFDCLLHRLRMNNYNILLAGSRNAPGFLSTAATIMWQWYKLLKGENLMGKHVNHPPDGPYGSWYGNFRVPLENPSPATEHSTSLEDVEIYEPSLDLKLGEVPKSVVQKVKHILTSHSKGISITDLHADLAKCDVHLDQNLYGFQSVSCFLLSIPHVQLQPLGDGNFCVCLVPSGSPEPFDSSVVPSASSVVKNEERGYENETPSISTVHARSMNDDSTSFQPVPPQVKTIGEYVNSKSSFPSLVERHEFQPQNELQKSSLASEKIVDVANAQLPEIQQPSKEIKFSKTKTSSFKSRSKKSSDNDNVKFEDASHTIVEKHTTSGNHHARNDHKTMENNGVANYELGNCKAKNNYESPTRKKADEVCCSPYSPPVDDLLVDKRLSGIAETYNKRPTFFSWTRSWWSFWKSNAKSDDLEAHQNKVASQLEDPKVSEVDQTVSHFEEPKLSELDQNVICSGKVELISSGSFWKDLESFIFSPEGSLLVSQSKNREEMAHKLQNDGPLVLRSLSQKDIIQLVELLIAERKLLVEIPSHGSKSNGLRSVFMSRASQSKLPNSSEHDMEKQNQSIPHTRVSTTSTEMKYNERSRNDILEDLQQLVNEILRDHPKGYNICSFRRIFLLRYGYYLDIEKLGHQKLSSLLQVMPGVKSESNYIFPSVPAVSASDGETSILKTQITNATHAVLNSDNEISDSALKDDKMESLLEELGSVSVMNSNQSDLDLKLGTVPQSIIRQIRCILRSHPKGISITGLREELKKSNVCFYQSFYGYKTFSRFLSSIPHVQLQPLGHGKFCVHLVSLESPETFESNDVQSITSAAKIDESNAKSDDLAAHQNNVVSHLEDSMLSEVDQIVGDLEETKLSELDQNVICSGKPELFTSSSFWDDMESFIFTLKGSLIVSQSKNREDMAHKLQKDGPLVLRSLTQKDILQLVELLISEKKWLEESLSQTFPFRLIQPVQKNSLMGRSHGANGLSSLFLSRATQSNLQTSFEHDVEKHNQSIPRTRVSATATETKYTERSRNDVLEDCQKLVSEILREHPEGYKISSYPRLFVDRYGYHLDFQKLGYQKLAPLLQIMPEVKVESTYIFPSVPAVSASDGESFILQTQVNNASHAHHAVLNPDSELSDSALEDDNMESPWQKLGYNQSNMESKLSQKAEELDTPKLPDYEPIVSDYDSSESEGDSQPEKQGKLKCNKHDISLWQALDLWHNKKEGENSVKKPDNVGHLNKTLVADILNSSAKSTRVPRDGDWKTKVTERMRSFVWLVKDGKLSTDQRIPKWSVACPMCFHCNNVEESILHVLRDCPLVSEIWLHLIPLTTVVISLSCGGMLLGVQMAGDGYQHVILQVDSESVVKALNQSGTMMFEQLPTLLSPLLVRDALDCFLPRLIPV</sequence>
<dbReference type="InterPro" id="IPR041966">
    <property type="entry name" value="LOTUS-like"/>
</dbReference>
<dbReference type="CDD" id="cd10910">
    <property type="entry name" value="PIN_limkain_b1_N_like"/>
    <property type="match status" value="1"/>
</dbReference>
<name>A0A445L3R0_GLYSO</name>
<dbReference type="PROSITE" id="PS51644">
    <property type="entry name" value="HTH_OST"/>
    <property type="match status" value="4"/>
</dbReference>
<evidence type="ECO:0000313" key="4">
    <source>
        <dbReference type="Proteomes" id="UP000289340"/>
    </source>
</evidence>
<dbReference type="GO" id="GO:0010468">
    <property type="term" value="P:regulation of gene expression"/>
    <property type="evidence" value="ECO:0007669"/>
    <property type="project" value="InterPro"/>
</dbReference>
<accession>A0A445L3R0</accession>
<dbReference type="InterPro" id="IPR024768">
    <property type="entry name" value="Marf1"/>
</dbReference>
<feature type="domain" description="HTH OST-type" evidence="2">
    <location>
        <begin position="735"/>
        <end position="809"/>
    </location>
</feature>
<dbReference type="Pfam" id="PF13966">
    <property type="entry name" value="zf-RVT"/>
    <property type="match status" value="1"/>
</dbReference>
<protein>
    <recommendedName>
        <fullName evidence="2">HTH OST-type domain-containing protein</fullName>
    </recommendedName>
</protein>
<dbReference type="InterPro" id="IPR026960">
    <property type="entry name" value="RVT-Znf"/>
</dbReference>
<dbReference type="InterPro" id="IPR025605">
    <property type="entry name" value="OST-HTH/LOTUS_dom"/>
</dbReference>
<dbReference type="Pfam" id="PF01936">
    <property type="entry name" value="NYN"/>
    <property type="match status" value="1"/>
</dbReference>
<evidence type="ECO:0000256" key="1">
    <source>
        <dbReference type="SAM" id="MobiDB-lite"/>
    </source>
</evidence>